<dbReference type="InterPro" id="IPR036291">
    <property type="entry name" value="NAD(P)-bd_dom_sf"/>
</dbReference>
<dbReference type="RefSeq" id="XP_009533206.1">
    <property type="nucleotide sequence ID" value="XM_009534911.1"/>
</dbReference>
<sequence length="303" mass="32470">MPHGETAAAAQAGGEQAAESGTCAYTNSSAQSAAGGSKVAVVGAGFLGKCIAIDLSLLGVQVLVCDTNPQTGDALSSYAYELLHPLLYLGYVTKSMLTQACGNITVVSDVAQCADAVIVIEAVRRECHLRRTKVSSCGSYKADEVLVALQIPENLEAKVKLFKTLEQHCSASTILATNTIELPIDSIQMHLQHPDRFLGMRFFYPCVLMSPVELTTGTSTSQRTVDRIVAFLQRLEKLPHRGPTKRVLTSQEASAFQFDTAVRGNFYHGLLEPKRSTSLDDIITPQPGPPLVGPNFNADTTSL</sequence>
<feature type="domain" description="3-hydroxyacyl-CoA dehydrogenase NAD binding" evidence="1">
    <location>
        <begin position="38"/>
        <end position="137"/>
    </location>
</feature>
<dbReference type="KEGG" id="psoj:PHYSODRAFT_304336"/>
<dbReference type="OMA" id="CPATTIY"/>
<dbReference type="SMR" id="G5A019"/>
<dbReference type="AlphaFoldDB" id="G5A019"/>
<evidence type="ECO:0000313" key="2">
    <source>
        <dbReference type="EMBL" id="EGZ10461.1"/>
    </source>
</evidence>
<dbReference type="PANTHER" id="PTHR48075">
    <property type="entry name" value="3-HYDROXYACYL-COA DEHYDROGENASE FAMILY PROTEIN"/>
    <property type="match status" value="1"/>
</dbReference>
<evidence type="ECO:0000313" key="3">
    <source>
        <dbReference type="Proteomes" id="UP000002640"/>
    </source>
</evidence>
<evidence type="ECO:0000259" key="1">
    <source>
        <dbReference type="Pfam" id="PF02737"/>
    </source>
</evidence>
<dbReference type="Pfam" id="PF02737">
    <property type="entry name" value="3HCDH_N"/>
    <property type="match status" value="2"/>
</dbReference>
<dbReference type="PANTHER" id="PTHR48075:SF5">
    <property type="entry name" value="3-HYDROXYBUTYRYL-COA DEHYDROGENASE"/>
    <property type="match status" value="1"/>
</dbReference>
<dbReference type="GO" id="GO:0006631">
    <property type="term" value="P:fatty acid metabolic process"/>
    <property type="evidence" value="ECO:0007669"/>
    <property type="project" value="InterPro"/>
</dbReference>
<protein>
    <recommendedName>
        <fullName evidence="1">3-hydroxyacyl-CoA dehydrogenase NAD binding domain-containing protein</fullName>
    </recommendedName>
</protein>
<dbReference type="GO" id="GO:0070403">
    <property type="term" value="F:NAD+ binding"/>
    <property type="evidence" value="ECO:0007669"/>
    <property type="project" value="InterPro"/>
</dbReference>
<organism evidence="2 3">
    <name type="scientific">Phytophthora sojae (strain P6497)</name>
    <name type="common">Soybean stem and root rot agent</name>
    <name type="synonym">Phytophthora megasperma f. sp. glycines</name>
    <dbReference type="NCBI Taxonomy" id="1094619"/>
    <lineage>
        <taxon>Eukaryota</taxon>
        <taxon>Sar</taxon>
        <taxon>Stramenopiles</taxon>
        <taxon>Oomycota</taxon>
        <taxon>Peronosporomycetes</taxon>
        <taxon>Peronosporales</taxon>
        <taxon>Peronosporaceae</taxon>
        <taxon>Phytophthora</taxon>
    </lineage>
</organism>
<dbReference type="STRING" id="1094619.G5A019"/>
<keyword evidence="3" id="KW-1185">Reference proteome</keyword>
<reference evidence="2 3" key="1">
    <citation type="journal article" date="2006" name="Science">
        <title>Phytophthora genome sequences uncover evolutionary origins and mechanisms of pathogenesis.</title>
        <authorList>
            <person name="Tyler B.M."/>
            <person name="Tripathy S."/>
            <person name="Zhang X."/>
            <person name="Dehal P."/>
            <person name="Jiang R.H."/>
            <person name="Aerts A."/>
            <person name="Arredondo F.D."/>
            <person name="Baxter L."/>
            <person name="Bensasson D."/>
            <person name="Beynon J.L."/>
            <person name="Chapman J."/>
            <person name="Damasceno C.M."/>
            <person name="Dorrance A.E."/>
            <person name="Dou D."/>
            <person name="Dickerman A.W."/>
            <person name="Dubchak I.L."/>
            <person name="Garbelotto M."/>
            <person name="Gijzen M."/>
            <person name="Gordon S.G."/>
            <person name="Govers F."/>
            <person name="Grunwald N.J."/>
            <person name="Huang W."/>
            <person name="Ivors K.L."/>
            <person name="Jones R.W."/>
            <person name="Kamoun S."/>
            <person name="Krampis K."/>
            <person name="Lamour K.H."/>
            <person name="Lee M.K."/>
            <person name="McDonald W.H."/>
            <person name="Medina M."/>
            <person name="Meijer H.J."/>
            <person name="Nordberg E.K."/>
            <person name="Maclean D.J."/>
            <person name="Ospina-Giraldo M.D."/>
            <person name="Morris P.F."/>
            <person name="Phuntumart V."/>
            <person name="Putnam N.H."/>
            <person name="Rash S."/>
            <person name="Rose J.K."/>
            <person name="Sakihama Y."/>
            <person name="Salamov A.A."/>
            <person name="Savidor A."/>
            <person name="Scheuring C.F."/>
            <person name="Smith B.M."/>
            <person name="Sobral B.W."/>
            <person name="Terry A."/>
            <person name="Torto-Alalibo T.A."/>
            <person name="Win J."/>
            <person name="Xu Z."/>
            <person name="Zhang H."/>
            <person name="Grigoriev I.V."/>
            <person name="Rokhsar D.S."/>
            <person name="Boore J.L."/>
        </authorList>
    </citation>
    <scope>NUCLEOTIDE SEQUENCE [LARGE SCALE GENOMIC DNA]</scope>
    <source>
        <strain evidence="2 3">P6497</strain>
    </source>
</reference>
<dbReference type="GeneID" id="20642397"/>
<dbReference type="InterPro" id="IPR006176">
    <property type="entry name" value="3-OHacyl-CoA_DH_NAD-bd"/>
</dbReference>
<name>G5A019_PHYSP</name>
<dbReference type="EMBL" id="JH159158">
    <property type="protein sequence ID" value="EGZ10461.1"/>
    <property type="molecule type" value="Genomic_DNA"/>
</dbReference>
<feature type="domain" description="3-hydroxyacyl-CoA dehydrogenase NAD binding" evidence="1">
    <location>
        <begin position="143"/>
        <end position="239"/>
    </location>
</feature>
<dbReference type="InParanoid" id="G5A019"/>
<dbReference type="SUPFAM" id="SSF51735">
    <property type="entry name" value="NAD(P)-binding Rossmann-fold domains"/>
    <property type="match status" value="1"/>
</dbReference>
<accession>G5A019</accession>
<dbReference type="Gene3D" id="3.40.50.720">
    <property type="entry name" value="NAD(P)-binding Rossmann-like Domain"/>
    <property type="match status" value="1"/>
</dbReference>
<gene>
    <name evidence="2" type="ORF">PHYSODRAFT_304336</name>
</gene>
<proteinExistence type="predicted"/>
<dbReference type="GO" id="GO:0016491">
    <property type="term" value="F:oxidoreductase activity"/>
    <property type="evidence" value="ECO:0007669"/>
    <property type="project" value="TreeGrafter"/>
</dbReference>
<dbReference type="Proteomes" id="UP000002640">
    <property type="component" value="Unassembled WGS sequence"/>
</dbReference>